<dbReference type="Pfam" id="PF02342">
    <property type="entry name" value="TerD"/>
    <property type="match status" value="1"/>
</dbReference>
<proteinExistence type="inferred from homology"/>
<dbReference type="EMBL" id="BK059091">
    <property type="protein sequence ID" value="DAE28609.1"/>
    <property type="molecule type" value="Genomic_DNA"/>
</dbReference>
<dbReference type="CDD" id="cd06974">
    <property type="entry name" value="TerD_like"/>
    <property type="match status" value="1"/>
</dbReference>
<dbReference type="PANTHER" id="PTHR32097:SF4">
    <property type="entry name" value="GENERAL STRESS PROTEIN 16U"/>
    <property type="match status" value="1"/>
</dbReference>
<name>A0A8S5RC06_9VIRU</name>
<dbReference type="PANTHER" id="PTHR32097">
    <property type="entry name" value="CAMP-BINDING PROTEIN 1-RELATED"/>
    <property type="match status" value="1"/>
</dbReference>
<feature type="domain" description="TerD" evidence="2">
    <location>
        <begin position="5"/>
        <end position="203"/>
    </location>
</feature>
<evidence type="ECO:0000313" key="3">
    <source>
        <dbReference type="EMBL" id="DAE28609.1"/>
    </source>
</evidence>
<evidence type="ECO:0000256" key="1">
    <source>
        <dbReference type="ARBA" id="ARBA00008775"/>
    </source>
</evidence>
<dbReference type="Gene3D" id="2.60.60.30">
    <property type="entry name" value="sav2460 like domains"/>
    <property type="match status" value="1"/>
</dbReference>
<dbReference type="InterPro" id="IPR003325">
    <property type="entry name" value="TerD"/>
</dbReference>
<evidence type="ECO:0000259" key="2">
    <source>
        <dbReference type="Pfam" id="PF02342"/>
    </source>
</evidence>
<dbReference type="InterPro" id="IPR051324">
    <property type="entry name" value="Stress/Tellurium_Resist"/>
</dbReference>
<reference evidence="3" key="1">
    <citation type="journal article" date="2021" name="Proc. Natl. Acad. Sci. U.S.A.">
        <title>A Catalog of Tens of Thousands of Viruses from Human Metagenomes Reveals Hidden Associations with Chronic Diseases.</title>
        <authorList>
            <person name="Tisza M.J."/>
            <person name="Buck C.B."/>
        </authorList>
    </citation>
    <scope>NUCLEOTIDE SEQUENCE</scope>
    <source>
        <strain evidence="3">CtmTa7</strain>
    </source>
</reference>
<organism evidence="3">
    <name type="scientific">virus sp. ctmTa7</name>
    <dbReference type="NCBI Taxonomy" id="2828255"/>
    <lineage>
        <taxon>Viruses</taxon>
    </lineage>
</organism>
<sequence>MSNVINMSKNQKINMTKDNGEAIKNFFIGVNWDQNRYAGEADIDFDINGFLTNSDRKVIYPKDIVNYNTYNSNDYPWVEYSGDNLTGDNSIGITFDGKHYDEYFIVHADLFPNDRTDFTICLTIYRAVQRLQNFGMISNASMMICDYDDPSDKKWEFNLSEDEKFENLNAVEIGRLYRYGNGFKFQALGSGYVGGMTELFKNFGLDIDEGRD</sequence>
<comment type="similarity">
    <text evidence="1">Belongs to the CAPAB/TerDEXZ family.</text>
</comment>
<accession>A0A8S5RC06</accession>
<protein>
    <submittedName>
        <fullName evidence="3">TerD-like protein</fullName>
    </submittedName>
</protein>